<dbReference type="Pfam" id="PF00535">
    <property type="entry name" value="Glycos_transf_2"/>
    <property type="match status" value="1"/>
</dbReference>
<protein>
    <submittedName>
        <fullName evidence="2">Glycosyltransferase family 2 protein</fullName>
    </submittedName>
</protein>
<reference evidence="2" key="1">
    <citation type="submission" date="2020-08" db="EMBL/GenBank/DDBJ databases">
        <title>Sulfitobacter aestuariivivens sp. nov., isolated from a tidal flat.</title>
        <authorList>
            <person name="Park S."/>
            <person name="Yoon J.-H."/>
        </authorList>
    </citation>
    <scope>NUCLEOTIDE SEQUENCE</scope>
    <source>
        <strain evidence="2">TSTF-M16</strain>
    </source>
</reference>
<dbReference type="InterPro" id="IPR050834">
    <property type="entry name" value="Glycosyltransf_2"/>
</dbReference>
<gene>
    <name evidence="2" type="ORF">H9Q16_19970</name>
</gene>
<dbReference type="EMBL" id="JACTAG010000005">
    <property type="protein sequence ID" value="MBD3666218.1"/>
    <property type="molecule type" value="Genomic_DNA"/>
</dbReference>
<evidence type="ECO:0000313" key="2">
    <source>
        <dbReference type="EMBL" id="MBD3666218.1"/>
    </source>
</evidence>
<comment type="caution">
    <text evidence="2">The sequence shown here is derived from an EMBL/GenBank/DDBJ whole genome shotgun (WGS) entry which is preliminary data.</text>
</comment>
<name>A0A927HH65_9RHOB</name>
<dbReference type="InterPro" id="IPR001173">
    <property type="entry name" value="Glyco_trans_2-like"/>
</dbReference>
<evidence type="ECO:0000313" key="3">
    <source>
        <dbReference type="Proteomes" id="UP000635142"/>
    </source>
</evidence>
<dbReference type="SUPFAM" id="SSF53448">
    <property type="entry name" value="Nucleotide-diphospho-sugar transferases"/>
    <property type="match status" value="1"/>
</dbReference>
<keyword evidence="3" id="KW-1185">Reference proteome</keyword>
<dbReference type="PANTHER" id="PTHR43685">
    <property type="entry name" value="GLYCOSYLTRANSFERASE"/>
    <property type="match status" value="1"/>
</dbReference>
<proteinExistence type="predicted"/>
<feature type="domain" description="Glycosyltransferase 2-like" evidence="1">
    <location>
        <begin position="170"/>
        <end position="288"/>
    </location>
</feature>
<organism evidence="2 3">
    <name type="scientific">Sulfitobacter aestuariivivens</name>
    <dbReference type="NCBI Taxonomy" id="2766981"/>
    <lineage>
        <taxon>Bacteria</taxon>
        <taxon>Pseudomonadati</taxon>
        <taxon>Pseudomonadota</taxon>
        <taxon>Alphaproteobacteria</taxon>
        <taxon>Rhodobacterales</taxon>
        <taxon>Roseobacteraceae</taxon>
        <taxon>Sulfitobacter</taxon>
    </lineage>
</organism>
<evidence type="ECO:0000259" key="1">
    <source>
        <dbReference type="Pfam" id="PF00535"/>
    </source>
</evidence>
<dbReference type="InterPro" id="IPR029044">
    <property type="entry name" value="Nucleotide-diphossugar_trans"/>
</dbReference>
<dbReference type="Gene3D" id="3.90.550.10">
    <property type="entry name" value="Spore Coat Polysaccharide Biosynthesis Protein SpsA, Chain A"/>
    <property type="match status" value="1"/>
</dbReference>
<sequence>MTRDPVEIISQSQFFDAEWYCAAYPDVVGFRDGPVEHYLHFGGQLGRDPGPAFSADAYLARDPEIAAAGHNPLWHYECFGRAEYRTAEPAKGFAPGFHWGLQASEIMTLTPPLPDPETARAALTETFSRQQETRPHRFMTEFDIDQIAPFVAQLMAQRDAVLAVRGTKASVIMPTRNRGHIMLNAVRSVLNQSHRNLELIIVDDGSTDGTQDMLSEVTDDTRLRVIAGNNGGVSGARNCGLDAATGDVISYLDTDNVWTPDYLRLMMVALEVSGADCAYAAALLRQTDGSVHGYRGEPFNWDHCLTANYVDLNVFCHKRSLYEAEGGFDPVLRRMVDWDLVLRFGRKHRPVYCPFFGCVYSDNPDDNSRVSTSQPYLYHEVVALKNAQGHASAAETIAALNFRVALKMGASLTPQAKALADALADLGHDVRLDTPDSWNTRHVHQDDVVIVLEEAEAFVPHPEQITFAVGLSGEDFHATYPVPKTAARRLAAQMTADVRQGMTTGVYGKSQS</sequence>
<dbReference type="AlphaFoldDB" id="A0A927HH65"/>
<dbReference type="Proteomes" id="UP000635142">
    <property type="component" value="Unassembled WGS sequence"/>
</dbReference>
<accession>A0A927HH65</accession>
<dbReference type="PANTHER" id="PTHR43685:SF2">
    <property type="entry name" value="GLYCOSYLTRANSFERASE 2-LIKE DOMAIN-CONTAINING PROTEIN"/>
    <property type="match status" value="1"/>
</dbReference>
<dbReference type="RefSeq" id="WP_191077248.1">
    <property type="nucleotide sequence ID" value="NZ_JACTAG010000005.1"/>
</dbReference>